<dbReference type="PANTHER" id="PTHR42852">
    <property type="entry name" value="THIOL:DISULFIDE INTERCHANGE PROTEIN DSBE"/>
    <property type="match status" value="1"/>
</dbReference>
<evidence type="ECO:0000313" key="8">
    <source>
        <dbReference type="Proteomes" id="UP000004690"/>
    </source>
</evidence>
<dbReference type="InterPro" id="IPR036249">
    <property type="entry name" value="Thioredoxin-like_sf"/>
</dbReference>
<dbReference type="RefSeq" id="WP_008614992.1">
    <property type="nucleotide sequence ID" value="NZ_JH651379.1"/>
</dbReference>
<dbReference type="CDD" id="cd02966">
    <property type="entry name" value="TlpA_like_family"/>
    <property type="match status" value="1"/>
</dbReference>
<evidence type="ECO:0000256" key="4">
    <source>
        <dbReference type="ARBA" id="ARBA00023284"/>
    </source>
</evidence>
<keyword evidence="4" id="KW-0676">Redox-active center</keyword>
<sequence length="369" mass="41296">MKKIGTILLLLVVLVACNKVEKDTYKVTVSVDGVEDGKQVYLQKPVDGQRPEVIDTMEVKEGKFEFTGKAESPQLHYLFFEGVRGVLPIILEEGDIQVTAYKDSLNFSKIEGSPSNEDFTAFIQGSKTIRDKMSDIQKKGMEAQQSGDTITMNTLKETFEEVQEEARNYENDFVDTHKESYISLLVIQQMMRTKSKTSEEVGVLFNDLSEDIKNTELGKTISEELGKANKLSVGAVAPDFSGPTPDGETVSLKGSLGKVTVLDFWAAWCKPCRAENPNLVKLYAEYHDKGLNVVGVSLDRKAEDWKKAIEDDNLPWTHISNLKFWQDPIAQEYNIRSIPATFILDENGKIIAKDLRGEALNEKIASLLN</sequence>
<dbReference type="SUPFAM" id="SSF52833">
    <property type="entry name" value="Thioredoxin-like"/>
    <property type="match status" value="1"/>
</dbReference>
<evidence type="ECO:0000259" key="6">
    <source>
        <dbReference type="PROSITE" id="PS51352"/>
    </source>
</evidence>
<dbReference type="InterPro" id="IPR013766">
    <property type="entry name" value="Thioredoxin_domain"/>
</dbReference>
<evidence type="ECO:0000256" key="5">
    <source>
        <dbReference type="SAM" id="Coils"/>
    </source>
</evidence>
<dbReference type="InterPro" id="IPR050553">
    <property type="entry name" value="Thioredoxin_ResA/DsbE_sf"/>
</dbReference>
<dbReference type="eggNOG" id="COG0526">
    <property type="taxonomic scope" value="Bacteria"/>
</dbReference>
<dbReference type="GO" id="GO:0030313">
    <property type="term" value="C:cell envelope"/>
    <property type="evidence" value="ECO:0007669"/>
    <property type="project" value="UniProtKB-SubCell"/>
</dbReference>
<dbReference type="GO" id="GO:0016209">
    <property type="term" value="F:antioxidant activity"/>
    <property type="evidence" value="ECO:0007669"/>
    <property type="project" value="InterPro"/>
</dbReference>
<feature type="domain" description="Thioredoxin" evidence="6">
    <location>
        <begin position="231"/>
        <end position="369"/>
    </location>
</feature>
<dbReference type="InterPro" id="IPR000866">
    <property type="entry name" value="AhpC/TSA"/>
</dbReference>
<keyword evidence="2" id="KW-0201">Cytochrome c-type biogenesis</keyword>
<keyword evidence="5" id="KW-0175">Coiled coil</keyword>
<keyword evidence="3" id="KW-1015">Disulfide bond</keyword>
<dbReference type="Proteomes" id="UP000004690">
    <property type="component" value="Unassembled WGS sequence"/>
</dbReference>
<dbReference type="GO" id="GO:0016491">
    <property type="term" value="F:oxidoreductase activity"/>
    <property type="evidence" value="ECO:0007669"/>
    <property type="project" value="InterPro"/>
</dbReference>
<accession>I3CAE2</accession>
<dbReference type="GO" id="GO:0017004">
    <property type="term" value="P:cytochrome complex assembly"/>
    <property type="evidence" value="ECO:0007669"/>
    <property type="project" value="UniProtKB-KW"/>
</dbReference>
<reference evidence="7 8" key="1">
    <citation type="submission" date="2012-02" db="EMBL/GenBank/DDBJ databases">
        <title>Improved High-Quality Draft genome of Joostella marina DSM 19592.</title>
        <authorList>
            <consortium name="US DOE Joint Genome Institute (JGI-PGF)"/>
            <person name="Lucas S."/>
            <person name="Copeland A."/>
            <person name="Lapidus A."/>
            <person name="Bruce D."/>
            <person name="Goodwin L."/>
            <person name="Pitluck S."/>
            <person name="Peters L."/>
            <person name="Chertkov O."/>
            <person name="Ovchinnikova G."/>
            <person name="Kyrpides N."/>
            <person name="Mavromatis K."/>
            <person name="Detter J.C."/>
            <person name="Han C."/>
            <person name="Land M."/>
            <person name="Hauser L."/>
            <person name="Markowitz V."/>
            <person name="Cheng J.-F."/>
            <person name="Hugenholtz P."/>
            <person name="Woyke T."/>
            <person name="Wu D."/>
            <person name="Tindall B."/>
            <person name="Brambilla E."/>
            <person name="Klenk H.-P."/>
            <person name="Eisen J.A."/>
        </authorList>
    </citation>
    <scope>NUCLEOTIDE SEQUENCE [LARGE SCALE GENOMIC DNA]</scope>
    <source>
        <strain evidence="7 8">DSM 19592</strain>
    </source>
</reference>
<dbReference type="OrthoDB" id="1069091at2"/>
<dbReference type="PANTHER" id="PTHR42852:SF6">
    <property type="entry name" value="THIOL:DISULFIDE INTERCHANGE PROTEIN DSBE"/>
    <property type="match status" value="1"/>
</dbReference>
<proteinExistence type="predicted"/>
<feature type="coiled-coil region" evidence="5">
    <location>
        <begin position="152"/>
        <end position="179"/>
    </location>
</feature>
<dbReference type="HOGENOM" id="CLU_042529_1_0_10"/>
<keyword evidence="8" id="KW-1185">Reference proteome</keyword>
<gene>
    <name evidence="7" type="ORF">JoomaDRAFT_3649</name>
</gene>
<evidence type="ECO:0000313" key="7">
    <source>
        <dbReference type="EMBL" id="EIJ40585.1"/>
    </source>
</evidence>
<comment type="subcellular location">
    <subcellularLocation>
        <location evidence="1">Cell envelope</location>
    </subcellularLocation>
</comment>
<dbReference type="Gene3D" id="3.40.30.10">
    <property type="entry name" value="Glutaredoxin"/>
    <property type="match status" value="1"/>
</dbReference>
<protein>
    <submittedName>
        <fullName evidence="7">Peroxiredoxin</fullName>
    </submittedName>
</protein>
<evidence type="ECO:0000256" key="1">
    <source>
        <dbReference type="ARBA" id="ARBA00004196"/>
    </source>
</evidence>
<dbReference type="PROSITE" id="PS51352">
    <property type="entry name" value="THIOREDOXIN_2"/>
    <property type="match status" value="1"/>
</dbReference>
<dbReference type="Pfam" id="PF14289">
    <property type="entry name" value="DUF4369"/>
    <property type="match status" value="1"/>
</dbReference>
<name>I3CAE2_9FLAO</name>
<organism evidence="7 8">
    <name type="scientific">Galbibacter orientalis DSM 19592</name>
    <dbReference type="NCBI Taxonomy" id="926559"/>
    <lineage>
        <taxon>Bacteria</taxon>
        <taxon>Pseudomonadati</taxon>
        <taxon>Bacteroidota</taxon>
        <taxon>Flavobacteriia</taxon>
        <taxon>Flavobacteriales</taxon>
        <taxon>Flavobacteriaceae</taxon>
        <taxon>Galbibacter</taxon>
    </lineage>
</organism>
<evidence type="ECO:0000256" key="2">
    <source>
        <dbReference type="ARBA" id="ARBA00022748"/>
    </source>
</evidence>
<dbReference type="AlphaFoldDB" id="I3CAE2"/>
<dbReference type="PROSITE" id="PS51257">
    <property type="entry name" value="PROKAR_LIPOPROTEIN"/>
    <property type="match status" value="1"/>
</dbReference>
<dbReference type="Pfam" id="PF00578">
    <property type="entry name" value="AhpC-TSA"/>
    <property type="match status" value="1"/>
</dbReference>
<dbReference type="InterPro" id="IPR025380">
    <property type="entry name" value="DUF4369"/>
</dbReference>
<dbReference type="EMBL" id="JH651379">
    <property type="protein sequence ID" value="EIJ40585.1"/>
    <property type="molecule type" value="Genomic_DNA"/>
</dbReference>
<evidence type="ECO:0000256" key="3">
    <source>
        <dbReference type="ARBA" id="ARBA00023157"/>
    </source>
</evidence>
<dbReference type="STRING" id="926559.JoomaDRAFT_3649"/>